<dbReference type="VEuPathDB" id="VectorBase:GBRI033133"/>
<dbReference type="GO" id="GO:0071561">
    <property type="term" value="C:nucleus-vacuole junction"/>
    <property type="evidence" value="ECO:0007669"/>
    <property type="project" value="TreeGrafter"/>
</dbReference>
<protein>
    <submittedName>
        <fullName evidence="1">Uncharacterized protein</fullName>
    </submittedName>
</protein>
<proteinExistence type="predicted"/>
<dbReference type="GO" id="GO:0016236">
    <property type="term" value="P:macroautophagy"/>
    <property type="evidence" value="ECO:0007669"/>
    <property type="project" value="InterPro"/>
</dbReference>
<evidence type="ECO:0000313" key="1">
    <source>
        <dbReference type="EnsemblMetazoa" id="GBRI033133-PA"/>
    </source>
</evidence>
<dbReference type="PANTHER" id="PTHR17583:SF0">
    <property type="entry name" value="PHOSPHOINOSITIDE 3-KINASE REGULATORY SUBUNIT 4"/>
    <property type="match status" value="1"/>
</dbReference>
<accession>A0A1A9WUR9</accession>
<dbReference type="STRING" id="37001.A0A1A9WUR9"/>
<dbReference type="GO" id="GO:0004674">
    <property type="term" value="F:protein serine/threonine kinase activity"/>
    <property type="evidence" value="ECO:0007669"/>
    <property type="project" value="InterPro"/>
</dbReference>
<dbReference type="GO" id="GO:0034272">
    <property type="term" value="C:phosphatidylinositol 3-kinase complex, class III, type II"/>
    <property type="evidence" value="ECO:0007669"/>
    <property type="project" value="TreeGrafter"/>
</dbReference>
<dbReference type="AlphaFoldDB" id="A0A1A9WUR9"/>
<dbReference type="GO" id="GO:0034271">
    <property type="term" value="C:phosphatidylinositol 3-kinase complex, class III, type I"/>
    <property type="evidence" value="ECO:0007669"/>
    <property type="project" value="TreeGrafter"/>
</dbReference>
<sequence>MIDDHFEKPIRITVLNSTHTKLEIIAAYVVAKAKWEEGSIVVKVFVKHDPTLPLEDHKDRVESIKKTLTLANALTEKAAYIMREYVKHSLYDRVSTRPFLTALEKNRRRSCYITPERFVKTLSSEDADGNVSMFPTDSIIRLGPYSGNTVCALLELWTEGTAPFELSQLLAYRRGERELFEKHLQGIEMEIGNKFLHMFTQ</sequence>
<dbReference type="InterPro" id="IPR045162">
    <property type="entry name" value="Vps15-like"/>
</dbReference>
<dbReference type="GO" id="GO:0006623">
    <property type="term" value="P:protein targeting to vacuole"/>
    <property type="evidence" value="ECO:0007669"/>
    <property type="project" value="TreeGrafter"/>
</dbReference>
<organism evidence="1 2">
    <name type="scientific">Glossina brevipalpis</name>
    <dbReference type="NCBI Taxonomy" id="37001"/>
    <lineage>
        <taxon>Eukaryota</taxon>
        <taxon>Metazoa</taxon>
        <taxon>Ecdysozoa</taxon>
        <taxon>Arthropoda</taxon>
        <taxon>Hexapoda</taxon>
        <taxon>Insecta</taxon>
        <taxon>Pterygota</taxon>
        <taxon>Neoptera</taxon>
        <taxon>Endopterygota</taxon>
        <taxon>Diptera</taxon>
        <taxon>Brachycera</taxon>
        <taxon>Muscomorpha</taxon>
        <taxon>Hippoboscoidea</taxon>
        <taxon>Glossinidae</taxon>
        <taxon>Glossina</taxon>
    </lineage>
</organism>
<dbReference type="Proteomes" id="UP000091820">
    <property type="component" value="Unassembled WGS sequence"/>
</dbReference>
<reference evidence="2" key="1">
    <citation type="submission" date="2014-03" db="EMBL/GenBank/DDBJ databases">
        <authorList>
            <person name="Aksoy S."/>
            <person name="Warren W."/>
            <person name="Wilson R.K."/>
        </authorList>
    </citation>
    <scope>NUCLEOTIDE SEQUENCE [LARGE SCALE GENOMIC DNA]</scope>
    <source>
        <strain evidence="2">IAEA</strain>
    </source>
</reference>
<dbReference type="EnsemblMetazoa" id="GBRI033133-RA">
    <property type="protein sequence ID" value="GBRI033133-PA"/>
    <property type="gene ID" value="GBRI033133"/>
</dbReference>
<keyword evidence="2" id="KW-1185">Reference proteome</keyword>
<dbReference type="GO" id="GO:0005770">
    <property type="term" value="C:late endosome"/>
    <property type="evidence" value="ECO:0007669"/>
    <property type="project" value="TreeGrafter"/>
</dbReference>
<name>A0A1A9WUR9_9MUSC</name>
<reference evidence="1" key="2">
    <citation type="submission" date="2020-05" db="UniProtKB">
        <authorList>
            <consortium name="EnsemblMetazoa"/>
        </authorList>
    </citation>
    <scope>IDENTIFICATION</scope>
    <source>
        <strain evidence="1">IAEA</strain>
    </source>
</reference>
<evidence type="ECO:0000313" key="2">
    <source>
        <dbReference type="Proteomes" id="UP000091820"/>
    </source>
</evidence>
<dbReference type="GO" id="GO:0045324">
    <property type="term" value="P:late endosome to vacuole transport"/>
    <property type="evidence" value="ECO:0007669"/>
    <property type="project" value="InterPro"/>
</dbReference>
<dbReference type="PANTHER" id="PTHR17583">
    <property type="entry name" value="PHOSPHOINOSITIDE 3-KINASE REGULATORY SUBUNIT 4"/>
    <property type="match status" value="1"/>
</dbReference>